<organism evidence="2">
    <name type="scientific">Ditylum brightwellii</name>
    <dbReference type="NCBI Taxonomy" id="49249"/>
    <lineage>
        <taxon>Eukaryota</taxon>
        <taxon>Sar</taxon>
        <taxon>Stramenopiles</taxon>
        <taxon>Ochrophyta</taxon>
        <taxon>Bacillariophyta</taxon>
        <taxon>Mediophyceae</taxon>
        <taxon>Lithodesmiophycidae</taxon>
        <taxon>Lithodesmiales</taxon>
        <taxon>Lithodesmiaceae</taxon>
        <taxon>Ditylum</taxon>
    </lineage>
</organism>
<dbReference type="PANTHER" id="PTHR22916">
    <property type="entry name" value="GLYCOSYLTRANSFERASE"/>
    <property type="match status" value="1"/>
</dbReference>
<sequence>MLPNGQEEQIIGKEVGKEENVNCNDEKMTKIEQKPQVVSIKNMVYVDVIIPVHNASNTIEEAVSSAMNQVLPPSFLEKEKMKFSRMDVAVCCYDDGSKDNSFDILKRLEEKYNDAHVIGQKLNEECTIVSRLLIDSAKNKDNKKTVGQSRGAGYARNRAASLRKKDNIDKDNHYFLCLLDSDDVMHPTRIVEQVTYMLSLDQNDCDRTLLGCKFVREPEDSTWHYTQWANGLSDERLHLEQFREITILQPTWMMSRKRFEELGGYIEAPPPQNNDVENGAGCQHGYQQQQQQPTTAYKLVHPQYDTNETLRLAEDLRLFYAHLQSNGRLKLLRTATNVPLVTYRHTPNMTQSS</sequence>
<proteinExistence type="predicted"/>
<dbReference type="InterPro" id="IPR001173">
    <property type="entry name" value="Glyco_trans_2-like"/>
</dbReference>
<dbReference type="SUPFAM" id="SSF53448">
    <property type="entry name" value="Nucleotide-diphospho-sugar transferases"/>
    <property type="match status" value="1"/>
</dbReference>
<evidence type="ECO:0000313" key="2">
    <source>
        <dbReference type="EMBL" id="CAE4606573.1"/>
    </source>
</evidence>
<dbReference type="EMBL" id="HBNS01018267">
    <property type="protein sequence ID" value="CAE4606573.1"/>
    <property type="molecule type" value="Transcribed_RNA"/>
</dbReference>
<dbReference type="Pfam" id="PF00535">
    <property type="entry name" value="Glycos_transf_2"/>
    <property type="match status" value="1"/>
</dbReference>
<dbReference type="AlphaFoldDB" id="A0A7S4R887"/>
<accession>A0A7S4R887</accession>
<dbReference type="Gene3D" id="3.90.550.10">
    <property type="entry name" value="Spore Coat Polysaccharide Biosynthesis Protein SpsA, Chain A"/>
    <property type="match status" value="1"/>
</dbReference>
<evidence type="ECO:0000259" key="1">
    <source>
        <dbReference type="Pfam" id="PF00535"/>
    </source>
</evidence>
<dbReference type="GO" id="GO:0016758">
    <property type="term" value="F:hexosyltransferase activity"/>
    <property type="evidence" value="ECO:0007669"/>
    <property type="project" value="UniProtKB-ARBA"/>
</dbReference>
<reference evidence="2" key="1">
    <citation type="submission" date="2021-01" db="EMBL/GenBank/DDBJ databases">
        <authorList>
            <person name="Corre E."/>
            <person name="Pelletier E."/>
            <person name="Niang G."/>
            <person name="Scheremetjew M."/>
            <person name="Finn R."/>
            <person name="Kale V."/>
            <person name="Holt S."/>
            <person name="Cochrane G."/>
            <person name="Meng A."/>
            <person name="Brown T."/>
            <person name="Cohen L."/>
        </authorList>
    </citation>
    <scope>NUCLEOTIDE SEQUENCE</scope>
    <source>
        <strain evidence="2">GSO104</strain>
    </source>
</reference>
<protein>
    <recommendedName>
        <fullName evidence="1">Glycosyltransferase 2-like domain-containing protein</fullName>
    </recommendedName>
</protein>
<dbReference type="InterPro" id="IPR029044">
    <property type="entry name" value="Nucleotide-diphossugar_trans"/>
</dbReference>
<name>A0A7S4R887_9STRA</name>
<gene>
    <name evidence="2" type="ORF">DBRI00130_LOCUS14597</name>
</gene>
<dbReference type="PANTHER" id="PTHR22916:SF3">
    <property type="entry name" value="UDP-GLCNAC:BETAGAL BETA-1,3-N-ACETYLGLUCOSAMINYLTRANSFERASE-LIKE PROTEIN 1"/>
    <property type="match status" value="1"/>
</dbReference>
<feature type="domain" description="Glycosyltransferase 2-like" evidence="1">
    <location>
        <begin position="48"/>
        <end position="123"/>
    </location>
</feature>